<reference evidence="2 3" key="1">
    <citation type="journal article" date="2024" name="BMC Genomics">
        <title>De novo assembly and annotation of Popillia japonica's genome with initial clues to its potential as an invasive pest.</title>
        <authorList>
            <person name="Cucini C."/>
            <person name="Boschi S."/>
            <person name="Funari R."/>
            <person name="Cardaioli E."/>
            <person name="Iannotti N."/>
            <person name="Marturano G."/>
            <person name="Paoli F."/>
            <person name="Bruttini M."/>
            <person name="Carapelli A."/>
            <person name="Frati F."/>
            <person name="Nardi F."/>
        </authorList>
    </citation>
    <scope>NUCLEOTIDE SEQUENCE [LARGE SCALE GENOMIC DNA]</scope>
    <source>
        <strain evidence="2">DMR45628</strain>
    </source>
</reference>
<dbReference type="Proteomes" id="UP001458880">
    <property type="component" value="Unassembled WGS sequence"/>
</dbReference>
<name>A0AAW1KLA6_POPJA</name>
<gene>
    <name evidence="2" type="ORF">QE152_g22552</name>
</gene>
<evidence type="ECO:0000256" key="1">
    <source>
        <dbReference type="SAM" id="MobiDB-lite"/>
    </source>
</evidence>
<dbReference type="EMBL" id="JASPKY010000217">
    <property type="protein sequence ID" value="KAK9719662.1"/>
    <property type="molecule type" value="Genomic_DNA"/>
</dbReference>
<evidence type="ECO:0000313" key="2">
    <source>
        <dbReference type="EMBL" id="KAK9719662.1"/>
    </source>
</evidence>
<protein>
    <submittedName>
        <fullName evidence="2">Uncharacterized protein</fullName>
    </submittedName>
</protein>
<proteinExistence type="predicted"/>
<accession>A0AAW1KLA6</accession>
<organism evidence="2 3">
    <name type="scientific">Popillia japonica</name>
    <name type="common">Japanese beetle</name>
    <dbReference type="NCBI Taxonomy" id="7064"/>
    <lineage>
        <taxon>Eukaryota</taxon>
        <taxon>Metazoa</taxon>
        <taxon>Ecdysozoa</taxon>
        <taxon>Arthropoda</taxon>
        <taxon>Hexapoda</taxon>
        <taxon>Insecta</taxon>
        <taxon>Pterygota</taxon>
        <taxon>Neoptera</taxon>
        <taxon>Endopterygota</taxon>
        <taxon>Coleoptera</taxon>
        <taxon>Polyphaga</taxon>
        <taxon>Scarabaeiformia</taxon>
        <taxon>Scarabaeidae</taxon>
        <taxon>Rutelinae</taxon>
        <taxon>Popillia</taxon>
    </lineage>
</organism>
<sequence length="101" mass="11601">MGLQKKKTKKRNDADELISLARQHLEESLTGYEKNASAWAVELQKMSPQQQLFAKKAINDILFESQIGTLHRHIVQINSSRASTPYNSMQPSPIYYDSRHD</sequence>
<dbReference type="AlphaFoldDB" id="A0AAW1KLA6"/>
<evidence type="ECO:0000313" key="3">
    <source>
        <dbReference type="Proteomes" id="UP001458880"/>
    </source>
</evidence>
<feature type="compositionally biased region" description="Polar residues" evidence="1">
    <location>
        <begin position="82"/>
        <end position="91"/>
    </location>
</feature>
<feature type="region of interest" description="Disordered" evidence="1">
    <location>
        <begin position="82"/>
        <end position="101"/>
    </location>
</feature>
<keyword evidence="3" id="KW-1185">Reference proteome</keyword>
<comment type="caution">
    <text evidence="2">The sequence shown here is derived from an EMBL/GenBank/DDBJ whole genome shotgun (WGS) entry which is preliminary data.</text>
</comment>